<reference evidence="4" key="1">
    <citation type="journal article" date="2019" name="Int. J. Syst. Evol. Microbiol.">
        <title>The Global Catalogue of Microorganisms (GCM) 10K type strain sequencing project: providing services to taxonomists for standard genome sequencing and annotation.</title>
        <authorList>
            <consortium name="The Broad Institute Genomics Platform"/>
            <consortium name="The Broad Institute Genome Sequencing Center for Infectious Disease"/>
            <person name="Wu L."/>
            <person name="Ma J."/>
        </authorList>
    </citation>
    <scope>NUCLEOTIDE SEQUENCE [LARGE SCALE GENOMIC DNA]</scope>
    <source>
        <strain evidence="4">JCM 9687</strain>
    </source>
</reference>
<name>A0ABP6RUB5_9PSEU</name>
<accession>A0ABP6RUB5</accession>
<evidence type="ECO:0000259" key="2">
    <source>
        <dbReference type="Pfam" id="PF15521"/>
    </source>
</evidence>
<evidence type="ECO:0000256" key="1">
    <source>
        <dbReference type="SAM" id="MobiDB-lite"/>
    </source>
</evidence>
<protein>
    <recommendedName>
        <fullName evidence="2">Novel toxin 11 domain-containing protein</fullName>
    </recommendedName>
</protein>
<evidence type="ECO:0000313" key="4">
    <source>
        <dbReference type="Proteomes" id="UP001500483"/>
    </source>
</evidence>
<gene>
    <name evidence="3" type="ORF">GCM10020366_39120</name>
</gene>
<comment type="caution">
    <text evidence="3">The sequence shown here is derived from an EMBL/GenBank/DDBJ whole genome shotgun (WGS) entry which is preliminary data.</text>
</comment>
<feature type="region of interest" description="Disordered" evidence="1">
    <location>
        <begin position="21"/>
        <end position="40"/>
    </location>
</feature>
<evidence type="ECO:0000313" key="3">
    <source>
        <dbReference type="EMBL" id="GAA3360175.1"/>
    </source>
</evidence>
<keyword evidence="4" id="KW-1185">Reference proteome</keyword>
<dbReference type="EMBL" id="BAAAYK010000038">
    <property type="protein sequence ID" value="GAA3360175.1"/>
    <property type="molecule type" value="Genomic_DNA"/>
</dbReference>
<proteinExistence type="predicted"/>
<sequence>MSSTGVVHLQRTAGNQAVARSLQRAPEQESSTAPGFLRQPGGGFHALVPDSIEALSVKDKLLDRLVEGPVFSDSEIADLERQDPKWLRAIGTGSYAEAVAYATEGTYYDWLRLAPGKRLLIATVEWRKRLGRTEKSPAFTLGRHLDLRGDAVPAADRERVIAERDEQIKDAFVRTLAPAFEDDPLVSADDAKRNVRANTILSRIFLILQNGLKVYDDAAADHVDYVDGDVARALAHGGRVNIRIPALGADGPPPTALLDWLGVTENGVNAREKEEKRDYATHHMDIRGTDEFEERGGMAASASNVLSRLSDEQVRMWGLPLAADGMGGHDFNGDVILPDNSHGHLLLIFTPPQQDQDGALQVGIETIGPGGKSPVGYRHNALSTEATANPESSFYGHKKDKIGGGRLKDNQRYVPLAELPLGWVRFLDEVKEDWQDRLFEAGDDLRSRRALYGELVGRRTGRFAPSTLGERSFLLT</sequence>
<dbReference type="InterPro" id="IPR029121">
    <property type="entry name" value="Ntox11"/>
</dbReference>
<organism evidence="3 4">
    <name type="scientific">Saccharopolyspora gregorii</name>
    <dbReference type="NCBI Taxonomy" id="33914"/>
    <lineage>
        <taxon>Bacteria</taxon>
        <taxon>Bacillati</taxon>
        <taxon>Actinomycetota</taxon>
        <taxon>Actinomycetes</taxon>
        <taxon>Pseudonocardiales</taxon>
        <taxon>Pseudonocardiaceae</taxon>
        <taxon>Saccharopolyspora</taxon>
    </lineage>
</organism>
<feature type="domain" description="Novel toxin 11" evidence="2">
    <location>
        <begin position="328"/>
        <end position="454"/>
    </location>
</feature>
<dbReference type="Pfam" id="PF15521">
    <property type="entry name" value="Ntox11"/>
    <property type="match status" value="1"/>
</dbReference>
<dbReference type="Proteomes" id="UP001500483">
    <property type="component" value="Unassembled WGS sequence"/>
</dbReference>
<dbReference type="RefSeq" id="WP_344928511.1">
    <property type="nucleotide sequence ID" value="NZ_BAAAYK010000038.1"/>
</dbReference>